<dbReference type="SUPFAM" id="SSF57850">
    <property type="entry name" value="RING/U-box"/>
    <property type="match status" value="1"/>
</dbReference>
<dbReference type="Pfam" id="PF14634">
    <property type="entry name" value="zf-RING_5"/>
    <property type="match status" value="1"/>
</dbReference>
<dbReference type="Proteomes" id="UP000307440">
    <property type="component" value="Unassembled WGS sequence"/>
</dbReference>
<protein>
    <recommendedName>
        <fullName evidence="6">RING-type domain-containing protein</fullName>
    </recommendedName>
</protein>
<dbReference type="GO" id="GO:0008270">
    <property type="term" value="F:zinc ion binding"/>
    <property type="evidence" value="ECO:0007669"/>
    <property type="project" value="UniProtKB-KW"/>
</dbReference>
<dbReference type="InterPro" id="IPR017907">
    <property type="entry name" value="Znf_RING_CS"/>
</dbReference>
<keyword evidence="2 4" id="KW-0863">Zinc-finger</keyword>
<sequence>MLIAGTTSSCDVCLDSFSANKVPCSISCGHVFCVQCLEHISPPTCPMCRKAFDPRFNVKLVLDLDNVKAPPSPSGTGTKDADQDARRLYQEISNIAEAGCSESKVRQLISDGKSFLHKQPRDSFKDLRTLYRIIAYLCEVKTNLRAQKSANDAIKQEQAQLQAEKNELIRKIEHQLRSQEEERQQALAIELSLREHCSKAHEAYETMVQQVSFDLASPEPLD</sequence>
<evidence type="ECO:0000256" key="3">
    <source>
        <dbReference type="ARBA" id="ARBA00022833"/>
    </source>
</evidence>
<feature type="coiled-coil region" evidence="5">
    <location>
        <begin position="144"/>
        <end position="189"/>
    </location>
</feature>
<evidence type="ECO:0000256" key="4">
    <source>
        <dbReference type="PROSITE-ProRule" id="PRU00175"/>
    </source>
</evidence>
<dbReference type="EMBL" id="ML210313">
    <property type="protein sequence ID" value="TFK20056.1"/>
    <property type="molecule type" value="Genomic_DNA"/>
</dbReference>
<evidence type="ECO:0000256" key="2">
    <source>
        <dbReference type="ARBA" id="ARBA00022771"/>
    </source>
</evidence>
<evidence type="ECO:0000313" key="7">
    <source>
        <dbReference type="EMBL" id="TFK20056.1"/>
    </source>
</evidence>
<dbReference type="PROSITE" id="PS50089">
    <property type="entry name" value="ZF_RING_2"/>
    <property type="match status" value="1"/>
</dbReference>
<gene>
    <name evidence="7" type="ORF">FA15DRAFT_647531</name>
</gene>
<evidence type="ECO:0000259" key="6">
    <source>
        <dbReference type="PROSITE" id="PS50089"/>
    </source>
</evidence>
<dbReference type="InterPro" id="IPR001841">
    <property type="entry name" value="Znf_RING"/>
</dbReference>
<evidence type="ECO:0000256" key="1">
    <source>
        <dbReference type="ARBA" id="ARBA00022723"/>
    </source>
</evidence>
<accession>A0A5C3KIP6</accession>
<evidence type="ECO:0000313" key="8">
    <source>
        <dbReference type="Proteomes" id="UP000307440"/>
    </source>
</evidence>
<dbReference type="SMART" id="SM00184">
    <property type="entry name" value="RING"/>
    <property type="match status" value="1"/>
</dbReference>
<dbReference type="OrthoDB" id="6105938at2759"/>
<proteinExistence type="predicted"/>
<organism evidence="7 8">
    <name type="scientific">Coprinopsis marcescibilis</name>
    <name type="common">Agaric fungus</name>
    <name type="synonym">Psathyrella marcescibilis</name>
    <dbReference type="NCBI Taxonomy" id="230819"/>
    <lineage>
        <taxon>Eukaryota</taxon>
        <taxon>Fungi</taxon>
        <taxon>Dikarya</taxon>
        <taxon>Basidiomycota</taxon>
        <taxon>Agaricomycotina</taxon>
        <taxon>Agaricomycetes</taxon>
        <taxon>Agaricomycetidae</taxon>
        <taxon>Agaricales</taxon>
        <taxon>Agaricineae</taxon>
        <taxon>Psathyrellaceae</taxon>
        <taxon>Coprinopsis</taxon>
    </lineage>
</organism>
<evidence type="ECO:0000256" key="5">
    <source>
        <dbReference type="SAM" id="Coils"/>
    </source>
</evidence>
<keyword evidence="8" id="KW-1185">Reference proteome</keyword>
<dbReference type="Gene3D" id="3.30.40.10">
    <property type="entry name" value="Zinc/RING finger domain, C3HC4 (zinc finger)"/>
    <property type="match status" value="1"/>
</dbReference>
<feature type="domain" description="RING-type" evidence="6">
    <location>
        <begin position="10"/>
        <end position="49"/>
    </location>
</feature>
<dbReference type="AlphaFoldDB" id="A0A5C3KIP6"/>
<dbReference type="STRING" id="230819.A0A5C3KIP6"/>
<dbReference type="InterPro" id="IPR013083">
    <property type="entry name" value="Znf_RING/FYVE/PHD"/>
</dbReference>
<keyword evidence="1" id="KW-0479">Metal-binding</keyword>
<reference evidence="7 8" key="1">
    <citation type="journal article" date="2019" name="Nat. Ecol. Evol.">
        <title>Megaphylogeny resolves global patterns of mushroom evolution.</title>
        <authorList>
            <person name="Varga T."/>
            <person name="Krizsan K."/>
            <person name="Foldi C."/>
            <person name="Dima B."/>
            <person name="Sanchez-Garcia M."/>
            <person name="Sanchez-Ramirez S."/>
            <person name="Szollosi G.J."/>
            <person name="Szarkandi J.G."/>
            <person name="Papp V."/>
            <person name="Albert L."/>
            <person name="Andreopoulos W."/>
            <person name="Angelini C."/>
            <person name="Antonin V."/>
            <person name="Barry K.W."/>
            <person name="Bougher N.L."/>
            <person name="Buchanan P."/>
            <person name="Buyck B."/>
            <person name="Bense V."/>
            <person name="Catcheside P."/>
            <person name="Chovatia M."/>
            <person name="Cooper J."/>
            <person name="Damon W."/>
            <person name="Desjardin D."/>
            <person name="Finy P."/>
            <person name="Geml J."/>
            <person name="Haridas S."/>
            <person name="Hughes K."/>
            <person name="Justo A."/>
            <person name="Karasinski D."/>
            <person name="Kautmanova I."/>
            <person name="Kiss B."/>
            <person name="Kocsube S."/>
            <person name="Kotiranta H."/>
            <person name="LaButti K.M."/>
            <person name="Lechner B.E."/>
            <person name="Liimatainen K."/>
            <person name="Lipzen A."/>
            <person name="Lukacs Z."/>
            <person name="Mihaltcheva S."/>
            <person name="Morgado L.N."/>
            <person name="Niskanen T."/>
            <person name="Noordeloos M.E."/>
            <person name="Ohm R.A."/>
            <person name="Ortiz-Santana B."/>
            <person name="Ovrebo C."/>
            <person name="Racz N."/>
            <person name="Riley R."/>
            <person name="Savchenko A."/>
            <person name="Shiryaev A."/>
            <person name="Soop K."/>
            <person name="Spirin V."/>
            <person name="Szebenyi C."/>
            <person name="Tomsovsky M."/>
            <person name="Tulloss R.E."/>
            <person name="Uehling J."/>
            <person name="Grigoriev I.V."/>
            <person name="Vagvolgyi C."/>
            <person name="Papp T."/>
            <person name="Martin F.M."/>
            <person name="Miettinen O."/>
            <person name="Hibbett D.S."/>
            <person name="Nagy L.G."/>
        </authorList>
    </citation>
    <scope>NUCLEOTIDE SEQUENCE [LARGE SCALE GENOMIC DNA]</scope>
    <source>
        <strain evidence="7 8">CBS 121175</strain>
    </source>
</reference>
<keyword evidence="5" id="KW-0175">Coiled coil</keyword>
<keyword evidence="3" id="KW-0862">Zinc</keyword>
<dbReference type="PROSITE" id="PS00518">
    <property type="entry name" value="ZF_RING_1"/>
    <property type="match status" value="1"/>
</dbReference>
<name>A0A5C3KIP6_COPMA</name>